<evidence type="ECO:0008006" key="3">
    <source>
        <dbReference type="Google" id="ProtNLM"/>
    </source>
</evidence>
<proteinExistence type="predicted"/>
<name>A0ABY4G692_9BACT</name>
<dbReference type="RefSeq" id="WP_245120325.1">
    <property type="nucleotide sequence ID" value="NZ_CP095061.1"/>
</dbReference>
<sequence length="445" mass="48575">MLNSKYAGLLGLTLLSLGVATRSQGQRLGNSPYSRLGLGDTYFNAGGVRQTGMGGTGLAAPNGVQVNDLNPALLYYMNRTTWEVAVNSQYKTVRNNIQSQKTGSATLGYFALAVPLSTRWGAAIGLKPFSSVDYESVQTSVLSDLSQTPVQYRYMGQGDLTEAYFGQGIRLAKGLSAGLTASYIFGSIDLSTGTQVQVANPLTDTRAVLIDHIHYSDFKFRGGLHYRGKFNDKLNYNVGSVYAFQTNLSGDRLQTQETQNPDGSQLSGTRADTLAQQTGYAVVPALAQFGISIDNNKNWSINADVAQQEWSKFRSFNQQGGTAAVPLSNTFRAALGGEYVPDPTSVDNYFKRVTYRVGISMAQMPYRPAGQTLYDRAISWGFSLPVSASPLEATTVSLGFTYGQRGNTDVNRVSGSEERNIKEDYIRAQLGISLNNRWFIKRRIE</sequence>
<dbReference type="SUPFAM" id="SSF56935">
    <property type="entry name" value="Porins"/>
    <property type="match status" value="1"/>
</dbReference>
<organism evidence="1 2">
    <name type="scientific">Hymenobacter volaticus</name>
    <dbReference type="NCBI Taxonomy" id="2932254"/>
    <lineage>
        <taxon>Bacteria</taxon>
        <taxon>Pseudomonadati</taxon>
        <taxon>Bacteroidota</taxon>
        <taxon>Cytophagia</taxon>
        <taxon>Cytophagales</taxon>
        <taxon>Hymenobacteraceae</taxon>
        <taxon>Hymenobacter</taxon>
    </lineage>
</organism>
<keyword evidence="2" id="KW-1185">Reference proteome</keyword>
<dbReference type="Gene3D" id="2.40.160.60">
    <property type="entry name" value="Outer membrane protein transport protein (OMPP1/FadL/TodX)"/>
    <property type="match status" value="1"/>
</dbReference>
<dbReference type="Proteomes" id="UP000830401">
    <property type="component" value="Chromosome"/>
</dbReference>
<reference evidence="1" key="1">
    <citation type="submission" date="2022-04" db="EMBL/GenBank/DDBJ databases">
        <title>Hymenobacter sp. isolated from the air.</title>
        <authorList>
            <person name="Won M."/>
            <person name="Lee C.-M."/>
            <person name="Woen H.-Y."/>
            <person name="Kwon S.-W."/>
        </authorList>
    </citation>
    <scope>NUCLEOTIDE SEQUENCE</scope>
    <source>
        <strain evidence="1">5420S-77</strain>
    </source>
</reference>
<dbReference type="EMBL" id="CP095061">
    <property type="protein sequence ID" value="UOQ66318.1"/>
    <property type="molecule type" value="Genomic_DNA"/>
</dbReference>
<evidence type="ECO:0000313" key="2">
    <source>
        <dbReference type="Proteomes" id="UP000830401"/>
    </source>
</evidence>
<evidence type="ECO:0000313" key="1">
    <source>
        <dbReference type="EMBL" id="UOQ66318.1"/>
    </source>
</evidence>
<gene>
    <name evidence="1" type="ORF">MUN86_23010</name>
</gene>
<accession>A0ABY4G692</accession>
<protein>
    <recommendedName>
        <fullName evidence="3">Long-chain fatty acid transport protein</fullName>
    </recommendedName>
</protein>